<dbReference type="Gene3D" id="3.30.420.10">
    <property type="entry name" value="Ribonuclease H-like superfamily/Ribonuclease H"/>
    <property type="match status" value="1"/>
</dbReference>
<dbReference type="CDD" id="cd06222">
    <property type="entry name" value="RNase_H_like"/>
    <property type="match status" value="1"/>
</dbReference>
<dbReference type="PANTHER" id="PTHR47074:SF11">
    <property type="entry name" value="REVERSE TRANSCRIPTASE-LIKE PROTEIN"/>
    <property type="match status" value="1"/>
</dbReference>
<organism evidence="2 3">
    <name type="scientific">Gossypium barbadense</name>
    <name type="common">Sea Island cotton</name>
    <name type="synonym">Hibiscus barbadensis</name>
    <dbReference type="NCBI Taxonomy" id="3634"/>
    <lineage>
        <taxon>Eukaryota</taxon>
        <taxon>Viridiplantae</taxon>
        <taxon>Streptophyta</taxon>
        <taxon>Embryophyta</taxon>
        <taxon>Tracheophyta</taxon>
        <taxon>Spermatophyta</taxon>
        <taxon>Magnoliopsida</taxon>
        <taxon>eudicotyledons</taxon>
        <taxon>Gunneridae</taxon>
        <taxon>Pentapetalae</taxon>
        <taxon>rosids</taxon>
        <taxon>malvids</taxon>
        <taxon>Malvales</taxon>
        <taxon>Malvaceae</taxon>
        <taxon>Malvoideae</taxon>
        <taxon>Gossypium</taxon>
    </lineage>
</organism>
<protein>
    <recommendedName>
        <fullName evidence="1">RNase H type-1 domain-containing protein</fullName>
    </recommendedName>
</protein>
<dbReference type="InterPro" id="IPR052929">
    <property type="entry name" value="RNase_H-like_EbsB-rel"/>
</dbReference>
<name>A0A2P5Y2Q7_GOSBA</name>
<dbReference type="InterPro" id="IPR036397">
    <property type="entry name" value="RNaseH_sf"/>
</dbReference>
<dbReference type="PANTHER" id="PTHR47074">
    <property type="entry name" value="BNAC02G40300D PROTEIN"/>
    <property type="match status" value="1"/>
</dbReference>
<feature type="domain" description="RNase H type-1" evidence="1">
    <location>
        <begin position="131"/>
        <end position="213"/>
    </location>
</feature>
<sequence length="226" mass="24962">MGKNFLHKLCWARDLNCGRSHVFGRIAFIAVADITDAIAVIAAKPELASKLWAHKPKLPTKLIFAFGLWEIWLHRNDSVLNPGTIQKDIALCAINGAAEFFAVPGATKKIPLPICVAISWKPPADSSSIGNLGIGGAETIIRDHNGPWIISSHCHFPFATNTETELWAVRDRLTLARRLDLRHLDTEDDATLIIHFMSNNSFCNPILFPLIDKDTWHVTLGSKAGI</sequence>
<dbReference type="InterPro" id="IPR002156">
    <property type="entry name" value="RNaseH_domain"/>
</dbReference>
<dbReference type="Pfam" id="PF13456">
    <property type="entry name" value="RVT_3"/>
    <property type="match status" value="1"/>
</dbReference>
<dbReference type="GO" id="GO:0004523">
    <property type="term" value="F:RNA-DNA hybrid ribonuclease activity"/>
    <property type="evidence" value="ECO:0007669"/>
    <property type="project" value="InterPro"/>
</dbReference>
<dbReference type="InterPro" id="IPR012337">
    <property type="entry name" value="RNaseH-like_sf"/>
</dbReference>
<dbReference type="Proteomes" id="UP000239757">
    <property type="component" value="Unassembled WGS sequence"/>
</dbReference>
<evidence type="ECO:0000259" key="1">
    <source>
        <dbReference type="Pfam" id="PF13456"/>
    </source>
</evidence>
<dbReference type="SUPFAM" id="SSF53098">
    <property type="entry name" value="Ribonuclease H-like"/>
    <property type="match status" value="1"/>
</dbReference>
<evidence type="ECO:0000313" key="2">
    <source>
        <dbReference type="EMBL" id="PPS09892.1"/>
    </source>
</evidence>
<dbReference type="AlphaFoldDB" id="A0A2P5Y2Q7"/>
<dbReference type="InterPro" id="IPR044730">
    <property type="entry name" value="RNase_H-like_dom_plant"/>
</dbReference>
<evidence type="ECO:0000313" key="3">
    <source>
        <dbReference type="Proteomes" id="UP000239757"/>
    </source>
</evidence>
<dbReference type="EMBL" id="KZ663805">
    <property type="protein sequence ID" value="PPS09892.1"/>
    <property type="molecule type" value="Genomic_DNA"/>
</dbReference>
<dbReference type="OrthoDB" id="10451333at2759"/>
<proteinExistence type="predicted"/>
<reference evidence="2 3" key="1">
    <citation type="submission" date="2015-01" db="EMBL/GenBank/DDBJ databases">
        <title>Genome of allotetraploid Gossypium barbadense reveals genomic plasticity and fiber elongation in cotton evolution.</title>
        <authorList>
            <person name="Chen X."/>
            <person name="Liu X."/>
            <person name="Zhao B."/>
            <person name="Zheng H."/>
            <person name="Hu Y."/>
            <person name="Lu G."/>
            <person name="Yang C."/>
            <person name="Chen J."/>
            <person name="Shan C."/>
            <person name="Zhang L."/>
            <person name="Zhou Y."/>
            <person name="Wang L."/>
            <person name="Guo W."/>
            <person name="Bai Y."/>
            <person name="Ruan J."/>
            <person name="Shangguan X."/>
            <person name="Mao Y."/>
            <person name="Jiang J."/>
            <person name="Zhu Y."/>
            <person name="Lei J."/>
            <person name="Kang H."/>
            <person name="Chen S."/>
            <person name="He X."/>
            <person name="Wang R."/>
            <person name="Wang Y."/>
            <person name="Chen J."/>
            <person name="Wang L."/>
            <person name="Yu S."/>
            <person name="Wang B."/>
            <person name="Wei J."/>
            <person name="Song S."/>
            <person name="Lu X."/>
            <person name="Gao Z."/>
            <person name="Gu W."/>
            <person name="Deng X."/>
            <person name="Ma D."/>
            <person name="Wang S."/>
            <person name="Liang W."/>
            <person name="Fang L."/>
            <person name="Cai C."/>
            <person name="Zhu X."/>
            <person name="Zhou B."/>
            <person name="Zhang Y."/>
            <person name="Chen Z."/>
            <person name="Xu S."/>
            <person name="Zhu R."/>
            <person name="Wang S."/>
            <person name="Zhang T."/>
            <person name="Zhao G."/>
        </authorList>
    </citation>
    <scope>NUCLEOTIDE SEQUENCE [LARGE SCALE GENOMIC DNA]</scope>
    <source>
        <strain evidence="3">cv. Xinhai21</strain>
        <tissue evidence="2">Leaf</tissue>
    </source>
</reference>
<gene>
    <name evidence="2" type="ORF">GOBAR_AA10752</name>
</gene>
<accession>A0A2P5Y2Q7</accession>
<dbReference type="GO" id="GO:0003676">
    <property type="term" value="F:nucleic acid binding"/>
    <property type="evidence" value="ECO:0007669"/>
    <property type="project" value="InterPro"/>
</dbReference>